<feature type="region of interest" description="Disordered" evidence="1">
    <location>
        <begin position="48"/>
        <end position="75"/>
    </location>
</feature>
<evidence type="ECO:0000256" key="2">
    <source>
        <dbReference type="SAM" id="Phobius"/>
    </source>
</evidence>
<feature type="compositionally biased region" description="Basic and acidic residues" evidence="1">
    <location>
        <begin position="50"/>
        <end position="59"/>
    </location>
</feature>
<feature type="transmembrane region" description="Helical" evidence="2">
    <location>
        <begin position="6"/>
        <end position="24"/>
    </location>
</feature>
<keyword evidence="2" id="KW-1133">Transmembrane helix</keyword>
<reference evidence="3 4" key="1">
    <citation type="submission" date="2020-10" db="EMBL/GenBank/DDBJ databases">
        <title>Complete genome sequence of Cupriavidus basilensis CCUG 49340T.</title>
        <authorList>
            <person name="Salva-Serra F."/>
            <person name="Donoso R.A."/>
            <person name="Cho K.H."/>
            <person name="Yoo J.A."/>
            <person name="Lee K."/>
            <person name="Yoon S.-H."/>
            <person name="Perez-Pantoja D."/>
            <person name="Moore E.R.B."/>
        </authorList>
    </citation>
    <scope>NUCLEOTIDE SEQUENCE [LARGE SCALE GENOMIC DNA]</scope>
    <source>
        <strain evidence="4">CCUG 49340</strain>
    </source>
</reference>
<sequence>MAMITAFSTVISMAAFIAICWWAWSSGRKAANQESAMLPFALPDEPLAARQEDRPDAGHRVARHAGGANNTTQEH</sequence>
<evidence type="ECO:0000313" key="3">
    <source>
        <dbReference type="EMBL" id="QOT74916.1"/>
    </source>
</evidence>
<dbReference type="AlphaFoldDB" id="A0A643FM25"/>
<evidence type="ECO:0000313" key="4">
    <source>
        <dbReference type="Proteomes" id="UP000397656"/>
    </source>
</evidence>
<organism evidence="3 4">
    <name type="scientific">Cupriavidus basilensis</name>
    <dbReference type="NCBI Taxonomy" id="68895"/>
    <lineage>
        <taxon>Bacteria</taxon>
        <taxon>Pseudomonadati</taxon>
        <taxon>Pseudomonadota</taxon>
        <taxon>Betaproteobacteria</taxon>
        <taxon>Burkholderiales</taxon>
        <taxon>Burkholderiaceae</taxon>
        <taxon>Cupriavidus</taxon>
    </lineage>
</organism>
<keyword evidence="2" id="KW-0472">Membrane</keyword>
<protein>
    <submittedName>
        <fullName evidence="3">Cytochrome C oxidase Cbb3</fullName>
    </submittedName>
</protein>
<dbReference type="EMBL" id="CP062803">
    <property type="protein sequence ID" value="QOT74916.1"/>
    <property type="molecule type" value="Genomic_DNA"/>
</dbReference>
<gene>
    <name evidence="3" type="ORF">F7R26_011670</name>
</gene>
<proteinExistence type="predicted"/>
<accession>A0A643FM25</accession>
<dbReference type="Proteomes" id="UP000397656">
    <property type="component" value="Chromosome 1"/>
</dbReference>
<keyword evidence="2" id="KW-0812">Transmembrane</keyword>
<name>A0A643FM25_9BURK</name>
<evidence type="ECO:0000256" key="1">
    <source>
        <dbReference type="SAM" id="MobiDB-lite"/>
    </source>
</evidence>